<organism evidence="1 2">
    <name type="scientific">Pseudonocardia sulfidoxydans NBRC 16205</name>
    <dbReference type="NCBI Taxonomy" id="1223511"/>
    <lineage>
        <taxon>Bacteria</taxon>
        <taxon>Bacillati</taxon>
        <taxon>Actinomycetota</taxon>
        <taxon>Actinomycetes</taxon>
        <taxon>Pseudonocardiales</taxon>
        <taxon>Pseudonocardiaceae</taxon>
        <taxon>Pseudonocardia</taxon>
    </lineage>
</organism>
<comment type="caution">
    <text evidence="1">The sequence shown here is derived from an EMBL/GenBank/DDBJ whole genome shotgun (WGS) entry which is preliminary data.</text>
</comment>
<dbReference type="AlphaFoldDB" id="A0A511DQR0"/>
<gene>
    <name evidence="1" type="ORF">PSU4_61290</name>
</gene>
<reference evidence="1 2" key="1">
    <citation type="submission" date="2019-07" db="EMBL/GenBank/DDBJ databases">
        <title>Whole genome shotgun sequence of Pseudonocardia sulfidoxydans NBRC 16205.</title>
        <authorList>
            <person name="Hosoyama A."/>
            <person name="Uohara A."/>
            <person name="Ohji S."/>
            <person name="Ichikawa N."/>
        </authorList>
    </citation>
    <scope>NUCLEOTIDE SEQUENCE [LARGE SCALE GENOMIC DNA]</scope>
    <source>
        <strain evidence="1 2">NBRC 16205</strain>
    </source>
</reference>
<evidence type="ECO:0000313" key="1">
    <source>
        <dbReference type="EMBL" id="GEL27175.1"/>
    </source>
</evidence>
<name>A0A511DQR0_9PSEU</name>
<proteinExistence type="predicted"/>
<evidence type="ECO:0000313" key="2">
    <source>
        <dbReference type="Proteomes" id="UP000321685"/>
    </source>
</evidence>
<keyword evidence="2" id="KW-1185">Reference proteome</keyword>
<dbReference type="Proteomes" id="UP000321685">
    <property type="component" value="Unassembled WGS sequence"/>
</dbReference>
<protein>
    <submittedName>
        <fullName evidence="1">Uncharacterized protein</fullName>
    </submittedName>
</protein>
<accession>A0A511DQR0</accession>
<sequence length="63" mass="7079">MPTSCPDSGLKPEEPVKYVSMSVLVNVDNFVRAETDRMFFDIQRDAGGVNVLQHKRMPAPIDE</sequence>
<dbReference type="EMBL" id="BJVJ01000190">
    <property type="protein sequence ID" value="GEL27175.1"/>
    <property type="molecule type" value="Genomic_DNA"/>
</dbReference>